<keyword evidence="5" id="KW-1185">Reference proteome</keyword>
<feature type="domain" description="FAS1" evidence="3">
    <location>
        <begin position="819"/>
        <end position="973"/>
    </location>
</feature>
<dbReference type="PANTHER" id="PTHR10900:SF77">
    <property type="entry name" value="FI19380P1"/>
    <property type="match status" value="1"/>
</dbReference>
<feature type="compositionally biased region" description="Basic and acidic residues" evidence="1">
    <location>
        <begin position="293"/>
        <end position="302"/>
    </location>
</feature>
<gene>
    <name evidence="4" type="ORF">OSTQU699_LOCUS3291</name>
</gene>
<dbReference type="SUPFAM" id="SSF82153">
    <property type="entry name" value="FAS1 domain"/>
    <property type="match status" value="2"/>
</dbReference>
<feature type="compositionally biased region" description="Low complexity" evidence="1">
    <location>
        <begin position="1042"/>
        <end position="1052"/>
    </location>
</feature>
<dbReference type="InterPro" id="IPR036378">
    <property type="entry name" value="FAS1_dom_sf"/>
</dbReference>
<feature type="compositionally biased region" description="Basic residues" evidence="1">
    <location>
        <begin position="388"/>
        <end position="404"/>
    </location>
</feature>
<evidence type="ECO:0000313" key="4">
    <source>
        <dbReference type="EMBL" id="CAD7697931.1"/>
    </source>
</evidence>
<feature type="signal peptide" evidence="2">
    <location>
        <begin position="1"/>
        <end position="38"/>
    </location>
</feature>
<dbReference type="AlphaFoldDB" id="A0A8S1IVP3"/>
<sequence length="1085" mass="114096">MGPASGAAGWRCGRSGGGSAALVLRLLYGLVLVLQIAGQQEGKERGNAEECRCSDVQPPGTLTCVQQRDYGKCRAIWMMVAPLEVGLPEGYCQSTCGRCECEGAPVWEDSMPVVEGAGDCECSDVPVPDSTLSCEQQRELGKCFAVWMRRVDGLKYGYCQKTCGLCPCDESGAQSETSSVLASPGVTISTSPAEEPATESQTATGNVTEVDEGTMAVSEIEGGDSAIEGENAEGSKAVGEVEEGVVNVTSRESGKGGSPTTDGDAEAAEAMPDEDEGMANVTSPDSAKGGAPTKDEDAKAAETEDSVEVVDNKKKVNAMAGATLPTSTDPDVEKPKGKKRKNGGMPRFPIFPGKSDDVIVLDAEPTDGNATVAAPDAEADAESETKADKKKKKNNKAVKRKKNHDHSTGSDEEVANTPSTKGGSTSASVDNSVPSSKRGNATAAETDTGPEDGMADRKHRHKAARSAASAVQTPEPDAASQPKGGKMDIYPSDMSVDGSEVNGTAIASPTPEELQQLEDMLVNIENITDDPVAIKALAKGIASGKAAAMRSLLGEFSWAALSDQLLSGGPSTEEHTGEASADGGDGATSAWATLPQGVSEDGVQVVAAAGPPQFGAIAAPSDPVPDPPIEDTTTCKEMEALLNSPIGQSQFKYINQLLTKSGLLNDLKSPTLSVTLFVPLDDAFESDLPEGITLDAILNDNSTEMVNLIRKVVLYNWVPGVYKTTDFQEGQVLRTTYGTTVQTSAEDTSNTLQMHFNSGRDAWEVESAGGKFSARIDIPDVNMCWSVIHVVNRILWPEGVLKSAGFLQGPEDGSTCETIVDLLEGPASGGQLTYLKTLIDRAGLLGELRNPDFKATIFAPTDEAIDNMPEPYCVQKLLADNTSRAINEIQKLLLFHVVPRPLLLADMEDGQSVGTFASLAPGLAASGEADITFMVPKNKKKKTKILAAQSKAKIITPDIKACGVVVHFIDSPLIPTFADNILELLTCTEEERKEFARTEAAASPEDYEYDYGFSDTTEDRRTDNEVRNPPEPVVRAASGSTEAPSDPPAEVDAPPPEASSEDPIGGTNADAVAGETSLVNFNVVG</sequence>
<accession>A0A8S1IVP3</accession>
<feature type="region of interest" description="Disordered" evidence="1">
    <location>
        <begin position="567"/>
        <end position="590"/>
    </location>
</feature>
<evidence type="ECO:0000256" key="1">
    <source>
        <dbReference type="SAM" id="MobiDB-lite"/>
    </source>
</evidence>
<dbReference type="InterPro" id="IPR000782">
    <property type="entry name" value="FAS1_domain"/>
</dbReference>
<feature type="domain" description="FAS1" evidence="3">
    <location>
        <begin position="638"/>
        <end position="795"/>
    </location>
</feature>
<feature type="compositionally biased region" description="Polar residues" evidence="1">
    <location>
        <begin position="416"/>
        <end position="445"/>
    </location>
</feature>
<keyword evidence="2" id="KW-0732">Signal</keyword>
<feature type="region of interest" description="Disordered" evidence="1">
    <location>
        <begin position="247"/>
        <end position="493"/>
    </location>
</feature>
<feature type="compositionally biased region" description="Low complexity" evidence="1">
    <location>
        <begin position="578"/>
        <end position="590"/>
    </location>
</feature>
<organism evidence="4 5">
    <name type="scientific">Ostreobium quekettii</name>
    <dbReference type="NCBI Taxonomy" id="121088"/>
    <lineage>
        <taxon>Eukaryota</taxon>
        <taxon>Viridiplantae</taxon>
        <taxon>Chlorophyta</taxon>
        <taxon>core chlorophytes</taxon>
        <taxon>Ulvophyceae</taxon>
        <taxon>TCBD clade</taxon>
        <taxon>Bryopsidales</taxon>
        <taxon>Ostreobineae</taxon>
        <taxon>Ostreobiaceae</taxon>
        <taxon>Ostreobium</taxon>
    </lineage>
</organism>
<comment type="caution">
    <text evidence="4">The sequence shown here is derived from an EMBL/GenBank/DDBJ whole genome shotgun (WGS) entry which is preliminary data.</text>
</comment>
<dbReference type="Proteomes" id="UP000708148">
    <property type="component" value="Unassembled WGS sequence"/>
</dbReference>
<dbReference type="Gene3D" id="2.30.180.10">
    <property type="entry name" value="FAS1 domain"/>
    <property type="match status" value="2"/>
</dbReference>
<evidence type="ECO:0000256" key="2">
    <source>
        <dbReference type="SAM" id="SignalP"/>
    </source>
</evidence>
<dbReference type="SMART" id="SM00554">
    <property type="entry name" value="FAS1"/>
    <property type="match status" value="2"/>
</dbReference>
<dbReference type="GO" id="GO:0005615">
    <property type="term" value="C:extracellular space"/>
    <property type="evidence" value="ECO:0007669"/>
    <property type="project" value="TreeGrafter"/>
</dbReference>
<dbReference type="EMBL" id="CAJHUC010000731">
    <property type="protein sequence ID" value="CAD7697931.1"/>
    <property type="molecule type" value="Genomic_DNA"/>
</dbReference>
<dbReference type="OrthoDB" id="14252at2759"/>
<evidence type="ECO:0000313" key="5">
    <source>
        <dbReference type="Proteomes" id="UP000708148"/>
    </source>
</evidence>
<evidence type="ECO:0000259" key="3">
    <source>
        <dbReference type="PROSITE" id="PS50213"/>
    </source>
</evidence>
<dbReference type="InterPro" id="IPR050904">
    <property type="entry name" value="Adhesion/Biosynth-related"/>
</dbReference>
<dbReference type="Pfam" id="PF02469">
    <property type="entry name" value="Fasciclin"/>
    <property type="match status" value="2"/>
</dbReference>
<dbReference type="PANTHER" id="PTHR10900">
    <property type="entry name" value="PERIOSTIN-RELATED"/>
    <property type="match status" value="1"/>
</dbReference>
<feature type="compositionally biased region" description="Basic and acidic residues" evidence="1">
    <location>
        <begin position="1017"/>
        <end position="1028"/>
    </location>
</feature>
<proteinExistence type="predicted"/>
<feature type="chain" id="PRO_5035925062" description="FAS1 domain-containing protein" evidence="2">
    <location>
        <begin position="39"/>
        <end position="1085"/>
    </location>
</feature>
<feature type="region of interest" description="Disordered" evidence="1">
    <location>
        <begin position="184"/>
        <end position="204"/>
    </location>
</feature>
<protein>
    <recommendedName>
        <fullName evidence="3">FAS1 domain-containing protein</fullName>
    </recommendedName>
</protein>
<dbReference type="PROSITE" id="PS50213">
    <property type="entry name" value="FAS1"/>
    <property type="match status" value="2"/>
</dbReference>
<feature type="compositionally biased region" description="Acidic residues" evidence="1">
    <location>
        <begin position="263"/>
        <end position="277"/>
    </location>
</feature>
<reference evidence="4" key="1">
    <citation type="submission" date="2020-12" db="EMBL/GenBank/DDBJ databases">
        <authorList>
            <person name="Iha C."/>
        </authorList>
    </citation>
    <scope>NUCLEOTIDE SEQUENCE</scope>
</reference>
<name>A0A8S1IVP3_9CHLO</name>
<feature type="region of interest" description="Disordered" evidence="1">
    <location>
        <begin position="1006"/>
        <end position="1072"/>
    </location>
</feature>